<dbReference type="FunFam" id="1.25.40.10:FF:000871">
    <property type="entry name" value="Pentatricopeptide repeat-containing protein"/>
    <property type="match status" value="1"/>
</dbReference>
<dbReference type="InterPro" id="IPR046848">
    <property type="entry name" value="E_motif"/>
</dbReference>
<dbReference type="FunFam" id="1.25.40.10:FF:000284">
    <property type="entry name" value="Pentatricopeptide repeat-containing protein"/>
    <property type="match status" value="1"/>
</dbReference>
<dbReference type="EnsemblPlants" id="ONIVA05G11630.1">
    <property type="protein sequence ID" value="ONIVA05G11630.1"/>
    <property type="gene ID" value="ONIVA05G11630"/>
</dbReference>
<dbReference type="CDD" id="cd08241">
    <property type="entry name" value="QOR1"/>
    <property type="match status" value="1"/>
</dbReference>
<dbReference type="InterPro" id="IPR013154">
    <property type="entry name" value="ADH-like_N"/>
</dbReference>
<dbReference type="STRING" id="4536.A0A0E0HCF9"/>
<dbReference type="Gene3D" id="3.40.50.720">
    <property type="entry name" value="NAD(P)-binding Rossmann-like Domain"/>
    <property type="match status" value="1"/>
</dbReference>
<dbReference type="Pfam" id="PF00107">
    <property type="entry name" value="ADH_zinc_N"/>
    <property type="match status" value="1"/>
</dbReference>
<dbReference type="SMART" id="SM00829">
    <property type="entry name" value="PKS_ER"/>
    <property type="match status" value="1"/>
</dbReference>
<dbReference type="Pfam" id="PF01535">
    <property type="entry name" value="PPR"/>
    <property type="match status" value="1"/>
</dbReference>
<dbReference type="PANTHER" id="PTHR47926">
    <property type="entry name" value="PENTATRICOPEPTIDE REPEAT-CONTAINING PROTEIN"/>
    <property type="match status" value="1"/>
</dbReference>
<dbReference type="InterPro" id="IPR011990">
    <property type="entry name" value="TPR-like_helical_dom_sf"/>
</dbReference>
<dbReference type="GO" id="GO:0003723">
    <property type="term" value="F:RNA binding"/>
    <property type="evidence" value="ECO:0007669"/>
    <property type="project" value="InterPro"/>
</dbReference>
<feature type="domain" description="Enoyl reductase (ER)" evidence="5">
    <location>
        <begin position="28"/>
        <end position="336"/>
    </location>
</feature>
<name>A0A0E0HCF9_ORYNI</name>
<dbReference type="InterPro" id="IPR011032">
    <property type="entry name" value="GroES-like_sf"/>
</dbReference>
<dbReference type="FunFam" id="1.25.40.10:FF:001093">
    <property type="entry name" value="Pentatricopeptide repeat-containing protein At2g34400"/>
    <property type="match status" value="1"/>
</dbReference>
<dbReference type="InterPro" id="IPR002885">
    <property type="entry name" value="PPR_rpt"/>
</dbReference>
<dbReference type="eggNOG" id="KOG1198">
    <property type="taxonomic scope" value="Eukaryota"/>
</dbReference>
<dbReference type="SUPFAM" id="SSF50129">
    <property type="entry name" value="GroES-like"/>
    <property type="match status" value="1"/>
</dbReference>
<keyword evidence="7" id="KW-1185">Reference proteome</keyword>
<dbReference type="Proteomes" id="UP000006591">
    <property type="component" value="Chromosome 5"/>
</dbReference>
<evidence type="ECO:0000313" key="7">
    <source>
        <dbReference type="Proteomes" id="UP000006591"/>
    </source>
</evidence>
<dbReference type="SUPFAM" id="SSF51735">
    <property type="entry name" value="NAD(P)-binding Rossmann-fold domains"/>
    <property type="match status" value="1"/>
</dbReference>
<dbReference type="AlphaFoldDB" id="A0A0E0HCF9"/>
<dbReference type="Pfam" id="PF08240">
    <property type="entry name" value="ADH_N"/>
    <property type="match status" value="1"/>
</dbReference>
<dbReference type="InterPro" id="IPR013149">
    <property type="entry name" value="ADH-like_C"/>
</dbReference>
<dbReference type="InterPro" id="IPR020843">
    <property type="entry name" value="ER"/>
</dbReference>
<dbReference type="eggNOG" id="KOG4197">
    <property type="taxonomic scope" value="Eukaryota"/>
</dbReference>
<evidence type="ECO:0000256" key="4">
    <source>
        <dbReference type="PROSITE-ProRule" id="PRU00708"/>
    </source>
</evidence>
<feature type="repeat" description="PPR" evidence="4">
    <location>
        <begin position="713"/>
        <end position="747"/>
    </location>
</feature>
<reference evidence="6" key="2">
    <citation type="submission" date="2018-04" db="EMBL/GenBank/DDBJ databases">
        <title>OnivRS2 (Oryza nivara Reference Sequence Version 2).</title>
        <authorList>
            <person name="Zhang J."/>
            <person name="Kudrna D."/>
            <person name="Lee S."/>
            <person name="Talag J."/>
            <person name="Rajasekar S."/>
            <person name="Welchert J."/>
            <person name="Hsing Y.-I."/>
            <person name="Wing R.A."/>
        </authorList>
    </citation>
    <scope>NUCLEOTIDE SEQUENCE [LARGE SCALE GENOMIC DNA]</scope>
    <source>
        <strain evidence="6">SL10</strain>
    </source>
</reference>
<feature type="repeat" description="PPR" evidence="4">
    <location>
        <begin position="643"/>
        <end position="677"/>
    </location>
</feature>
<keyword evidence="3" id="KW-0809">Transit peptide</keyword>
<dbReference type="Pfam" id="PF13041">
    <property type="entry name" value="PPR_2"/>
    <property type="match status" value="3"/>
</dbReference>
<dbReference type="PANTHER" id="PTHR47926:SF543">
    <property type="entry name" value="(WILD MALAYSIAN BANANA) HYPOTHETICAL PROTEIN"/>
    <property type="match status" value="1"/>
</dbReference>
<evidence type="ECO:0000256" key="2">
    <source>
        <dbReference type="ARBA" id="ARBA00022737"/>
    </source>
</evidence>
<dbReference type="Pfam" id="PF20431">
    <property type="entry name" value="E_motif"/>
    <property type="match status" value="1"/>
</dbReference>
<dbReference type="Gene3D" id="1.25.40.10">
    <property type="entry name" value="Tetratricopeptide repeat domain"/>
    <property type="match status" value="4"/>
</dbReference>
<organism evidence="6">
    <name type="scientific">Oryza nivara</name>
    <name type="common">Indian wild rice</name>
    <name type="synonym">Oryza sativa f. spontanea</name>
    <dbReference type="NCBI Taxonomy" id="4536"/>
    <lineage>
        <taxon>Eukaryota</taxon>
        <taxon>Viridiplantae</taxon>
        <taxon>Streptophyta</taxon>
        <taxon>Embryophyta</taxon>
        <taxon>Tracheophyta</taxon>
        <taxon>Spermatophyta</taxon>
        <taxon>Magnoliopsida</taxon>
        <taxon>Liliopsida</taxon>
        <taxon>Poales</taxon>
        <taxon>Poaceae</taxon>
        <taxon>BOP clade</taxon>
        <taxon>Oryzoideae</taxon>
        <taxon>Oryzeae</taxon>
        <taxon>Oryzinae</taxon>
        <taxon>Oryza</taxon>
    </lineage>
</organism>
<reference evidence="6" key="1">
    <citation type="submission" date="2015-04" db="UniProtKB">
        <authorList>
            <consortium name="EnsemblPlants"/>
        </authorList>
    </citation>
    <scope>IDENTIFICATION</scope>
    <source>
        <strain evidence="6">SL10</strain>
    </source>
</reference>
<dbReference type="NCBIfam" id="TIGR00756">
    <property type="entry name" value="PPR"/>
    <property type="match status" value="4"/>
</dbReference>
<evidence type="ECO:0000256" key="1">
    <source>
        <dbReference type="ARBA" id="ARBA00011738"/>
    </source>
</evidence>
<feature type="repeat" description="PPR" evidence="4">
    <location>
        <begin position="541"/>
        <end position="575"/>
    </location>
</feature>
<accession>A0A0E0HCF9</accession>
<evidence type="ECO:0000259" key="5">
    <source>
        <dbReference type="SMART" id="SM00829"/>
    </source>
</evidence>
<evidence type="ECO:0000313" key="6">
    <source>
        <dbReference type="EnsemblPlants" id="ONIVA05G11630.1"/>
    </source>
</evidence>
<dbReference type="GO" id="GO:0016491">
    <property type="term" value="F:oxidoreductase activity"/>
    <property type="evidence" value="ECO:0007669"/>
    <property type="project" value="InterPro"/>
</dbReference>
<comment type="subunit">
    <text evidence="1">Homodimer.</text>
</comment>
<dbReference type="InterPro" id="IPR036291">
    <property type="entry name" value="NAD(P)-bd_dom_sf"/>
</dbReference>
<dbReference type="InterPro" id="IPR002364">
    <property type="entry name" value="Quin_OxRdtase/zeta-crystal_CS"/>
</dbReference>
<dbReference type="GO" id="GO:0008270">
    <property type="term" value="F:zinc ion binding"/>
    <property type="evidence" value="ECO:0007669"/>
    <property type="project" value="InterPro"/>
</dbReference>
<proteinExistence type="predicted"/>
<dbReference type="SUPFAM" id="SSF48452">
    <property type="entry name" value="TPR-like"/>
    <property type="match status" value="1"/>
</dbReference>
<dbReference type="HOGENOM" id="CLU_011762_0_0_1"/>
<dbReference type="Gramene" id="ONIVA05G11630.1">
    <property type="protein sequence ID" value="ONIVA05G11630.1"/>
    <property type="gene ID" value="ONIVA05G11630"/>
</dbReference>
<dbReference type="PROSITE" id="PS01162">
    <property type="entry name" value="QOR_ZETA_CRYSTAL"/>
    <property type="match status" value="1"/>
</dbReference>
<sequence length="1010" mass="109796">MDALVVRRLGDPTLAPGGEASPFAPVTGDHPAPALASPTSVRVRVAATSLNFATYLQVQGKYQERPALPFVPGSDYAGFVDAVGPAVRRFRPGDRVCGLAAVGSFADLIVADEKQLFSVPDGCDLVAAGALPVAFGTSHLALVHRAQLKAGQVLLVLGAAGGVGASAVQIGKVCGAVVIAVARGTEKLQYLKTIGADHVIDSSKESIMESAKSFLKAKGLKGVDVLYDPVGGKLTQDSLKLLNWGAHILIIGFASGDVPIIRANIALVKNWTIHGLYWGSYFTHRPPVLIDSLNELFSWLSKGLIKIQISHTYRLPEAHLAFAALRDRKAVGRRVSPVHRRRIAPRFVAGDDPHFLLAGYCLCVLLLRSYLASKLLPKCRSLAAIKQLHAHLLHYAHRASFPYNHFLSKLLSLFTSSSSSSAAAAASDYALLLLASHSAPTAFSYNVAIRFFASSRPHTSLRLFLHMLRSAIRPDSYTLPFLLLAAARYPAPSLARAAHALLGKIGLNGHDHTVHSLITMYSYLDDPGAARKVFDGIPTRDVVSWNAMMKAYGRVGMNGEVGRMFRDMVKEGTVAPNAVTVAVVLAACRDQGDLVLGRWVEEWSWSARMEMDSLVGSALLGMYEKCGEIAEARRVFDTIIDKDIVAWNAMITGYAQNGMSNEAISLFHSMRIAGMRPDKITLAGVLSACSAVGALELGSELDGYASRRGLYSNVYVGTALVDMYAKCGDLDKAIEVFRKMPCKNVASWNALICGLAFNGRGDEAIQHFQLMRNEEGLKPDDITFIGVLSACVHAGLVKDGKRWFNSLTPEFQIIPKIEHYSCMVDLLARSGHLEEAWDFIEKIPDKVDAVMLGALLAACRKCKNVEIGERVINRIIQLEPTNSWNYVVSSKIYASSGRLDDSAKMRGPMRERGVNKTPGCSWVEISGKVLEFYAGDEPQHGADDMYQVLDLLVDEMRLEGYVPNLDVESDSRLPPGYINLIRSHIGPNAIATNCSIESCLEVTQEIQNLR</sequence>
<dbReference type="Gene3D" id="3.90.180.10">
    <property type="entry name" value="Medium-chain alcohol dehydrogenases, catalytic domain"/>
    <property type="match status" value="1"/>
</dbReference>
<dbReference type="GO" id="GO:0009451">
    <property type="term" value="P:RNA modification"/>
    <property type="evidence" value="ECO:0007669"/>
    <property type="project" value="InterPro"/>
</dbReference>
<dbReference type="PROSITE" id="PS51375">
    <property type="entry name" value="PPR"/>
    <property type="match status" value="3"/>
</dbReference>
<dbReference type="InterPro" id="IPR046960">
    <property type="entry name" value="PPR_At4g14850-like_plant"/>
</dbReference>
<evidence type="ECO:0000256" key="3">
    <source>
        <dbReference type="ARBA" id="ARBA00022946"/>
    </source>
</evidence>
<protein>
    <recommendedName>
        <fullName evidence="5">Enoyl reductase (ER) domain-containing protein</fullName>
    </recommendedName>
</protein>
<keyword evidence="2" id="KW-0677">Repeat</keyword>